<evidence type="ECO:0000313" key="1">
    <source>
        <dbReference type="EMBL" id="KAH9750239.1"/>
    </source>
</evidence>
<keyword evidence="1" id="KW-0418">Kinase</keyword>
<dbReference type="EMBL" id="CM039174">
    <property type="protein sequence ID" value="KAH9750239.1"/>
    <property type="molecule type" value="Genomic_DNA"/>
</dbReference>
<organism evidence="1 2">
    <name type="scientific">Citrus sinensis</name>
    <name type="common">Sweet orange</name>
    <name type="synonym">Citrus aurantium var. sinensis</name>
    <dbReference type="NCBI Taxonomy" id="2711"/>
    <lineage>
        <taxon>Eukaryota</taxon>
        <taxon>Viridiplantae</taxon>
        <taxon>Streptophyta</taxon>
        <taxon>Embryophyta</taxon>
        <taxon>Tracheophyta</taxon>
        <taxon>Spermatophyta</taxon>
        <taxon>Magnoliopsida</taxon>
        <taxon>eudicotyledons</taxon>
        <taxon>Gunneridae</taxon>
        <taxon>Pentapetalae</taxon>
        <taxon>rosids</taxon>
        <taxon>malvids</taxon>
        <taxon>Sapindales</taxon>
        <taxon>Rutaceae</taxon>
        <taxon>Aurantioideae</taxon>
        <taxon>Citrus</taxon>
    </lineage>
</organism>
<keyword evidence="2" id="KW-1185">Reference proteome</keyword>
<reference evidence="2" key="1">
    <citation type="journal article" date="2023" name="Hortic. Res.">
        <title>A chromosome-level phased genome enabling allele-level studies in sweet orange: a case study on citrus Huanglongbing tolerance.</title>
        <authorList>
            <person name="Wu B."/>
            <person name="Yu Q."/>
            <person name="Deng Z."/>
            <person name="Duan Y."/>
            <person name="Luo F."/>
            <person name="Gmitter F. Jr."/>
        </authorList>
    </citation>
    <scope>NUCLEOTIDE SEQUENCE [LARGE SCALE GENOMIC DNA]</scope>
    <source>
        <strain evidence="2">cv. Valencia</strain>
    </source>
</reference>
<gene>
    <name evidence="1" type="ORF">KPL71_013806</name>
</gene>
<protein>
    <submittedName>
        <fullName evidence="1">Protein kinase domain-containing protein</fullName>
    </submittedName>
</protein>
<dbReference type="Proteomes" id="UP000829398">
    <property type="component" value="Chromosome 5"/>
</dbReference>
<proteinExistence type="predicted"/>
<evidence type="ECO:0000313" key="2">
    <source>
        <dbReference type="Proteomes" id="UP000829398"/>
    </source>
</evidence>
<keyword evidence="1" id="KW-0808">Transferase</keyword>
<name>A0ACB8K6D3_CITSI</name>
<accession>A0ACB8K6D3</accession>
<comment type="caution">
    <text evidence="1">The sequence shown here is derived from an EMBL/GenBank/DDBJ whole genome shotgun (WGS) entry which is preliminary data.</text>
</comment>
<sequence>MDIHQIGEDVDKVVYILRILQDLYTKKQIGKGRLREGLFYIQLPATFSFTSQITSTHEIDLWHWRLGHPSLGRLEHFSKTCPMTKGLFIKEVAFEHRNRMVWLNVNIAIFSKLREATKISKLPHDPNVIDAHQLTFNYCTLASHNSTHADLVLRPQAIGSRWVYKIKYQSDGTIERYKARLVAKGYTQTEGIDYHATFSPVAKLVTVRALLSLTAVKGWVLEQLDVSNAFLQGDLEEEVYMQVPQGFSKQGEHLVCKLNKSIYGLKQASRNWFSKFSATIQQAGFRQSKADYSLFVKTNAKFSTFVLVYVDDIIVAGNDVAEVSRIKDFLAQKFYIKALGKLKYFLGIKVARSSCGIFLSQRKYALDILKDAGLLAGRVSHFPMEQQLRLSSTDGDLLSNPSSYRRLVGRLIYLTVTRPDIVFAVHVLSRFMHEPRTTHMDAAIRVLRYLKGSPSKGILLSSTSDLHIRGYCDVDWGSCPTTRRSITGYCTFLGDSPISWKTKKQNVVSRSTAEAEYRSLADLSCELQWLKALFADLGHLQHDPMTVYCDNQSALYIAENPVYHERTKHIELDCHFVRERVQSNLLLPLHIPTSMQIADVFTKHLL</sequence>